<keyword evidence="6" id="KW-0135">Cellulose biosynthesis</keyword>
<accession>A0ABV3N3V3</accession>
<feature type="chain" id="PRO_5046554416" evidence="8">
    <location>
        <begin position="19"/>
        <end position="1154"/>
    </location>
</feature>
<sequence>MKHPLLTGLLLLPLTTFAAPQMVQPVDWLLQQVRVGESVYRDDLVSQSLYRLEKIAPDNPQVIAAQIRLALHQGQQDRARQLLTRLETISPDSAITRQAQAGVRLIGAAGRQQLQQARLLAVSGRLVEARAAYDRQFHGVFPATDIALEYWQLVARLPGQQSLALAQLQALDGDAPGSISVRLAIARMQLSRDQRQAAIRQLQQVAAEPAGRRQAAALWLKTIQSEPVTPQTVVALKEYLATFTSDQPQADGLAALAAAQKMLADPAYQQRLRGLAMIDRGQSLAAIPALRAALHATPNDPLLLGAMGQAYSRANRRAEAGVWYQRAIAADGQGTDIDKWRSLQRSNLYWLAIAQGDSAVAAGDLRRAALHYQQARALDGRDGYALIGLGDVALAQKNPAQAERDYRQAWRMDAANITALRRLVTLYQQQSPQRAMAFINSLPARQKRALNDTLVALNNTLLSAEGDRLAASGNWSQAVATYRQAQRATPDDVWLNYRLAGALRQTGERQAADSLMAALARRKPEDASQVYAYALYLSASDRTDEALRQLHRLPTTRWDQNLNDLHARLMMEMSLARAERLYAAGDRAAADALLDTLPASTRITLTRADWAMTQGDSERALQGYRAVLAVEPQNTTARLGEIDALLALKQLPQVRQRLVALPPTTVTESVNAGRRVAAAWLAVGDAAHAQALYRRLKPQAEKEMPSAGSALLFRDAARLAASQQQPVAAQDDYGRAMLASGISDTLPTNQQALTRLTRNNPADDWLKRSIRSDAATLARQQDTTLTIAEDYSRSKGTGGISDFTAHTTMMQLETPLAAGKGFVRLDNVSLSAGTFSRNAQGNIDDNFGTCASTDAVCRRDFRQHQNGTSVGLGYNSERWSADLGTTPLGFEVTNWVGGLTWHGSIQDVGVSVTASRRPVSSSLLAYAGARDPAEASGKRWGGVVATGGEIGLSYDRGEANGLWASLGAHQLTGENVRDNSRQRLMAGYYYKLINEDNRRVTVGLNAMLWHYAHDLSDYSLGQGGYYSPQRYQSLAIPLTYRQRSENWSWSLGGSLSWSQSRSRGEPRYPLSDTSLTGDNPTGSDGSSSGFGYTVQAAVERRLSAHWTLGAGVDLQQAKDYTPSQGLLYVRYSMTGWQGDLDMPVQPLTPYADFN</sequence>
<evidence type="ECO:0000256" key="2">
    <source>
        <dbReference type="ARBA" id="ARBA00005186"/>
    </source>
</evidence>
<feature type="compositionally biased region" description="Polar residues" evidence="7">
    <location>
        <begin position="1071"/>
        <end position="1088"/>
    </location>
</feature>
<dbReference type="InterPro" id="IPR019734">
    <property type="entry name" value="TPR_rpt"/>
</dbReference>
<dbReference type="Gene3D" id="1.25.40.10">
    <property type="entry name" value="Tetratricopeptide repeat domain"/>
    <property type="match status" value="4"/>
</dbReference>
<evidence type="ECO:0000256" key="1">
    <source>
        <dbReference type="ARBA" id="ARBA00003476"/>
    </source>
</evidence>
<gene>
    <name evidence="10" type="primary">bcsC</name>
    <name evidence="10" type="ORF">ABW286_15065</name>
</gene>
<evidence type="ECO:0000313" key="11">
    <source>
        <dbReference type="Proteomes" id="UP001554567"/>
    </source>
</evidence>
<keyword evidence="11" id="KW-1185">Reference proteome</keyword>
<dbReference type="SUPFAM" id="SSF48452">
    <property type="entry name" value="TPR-like"/>
    <property type="match status" value="2"/>
</dbReference>
<dbReference type="Pfam" id="PF05420">
    <property type="entry name" value="BCSC_C"/>
    <property type="match status" value="1"/>
</dbReference>
<evidence type="ECO:0000256" key="7">
    <source>
        <dbReference type="SAM" id="MobiDB-lite"/>
    </source>
</evidence>
<protein>
    <submittedName>
        <fullName evidence="10">Cellulose synthase complex outer membrane protein BcsC</fullName>
    </submittedName>
</protein>
<evidence type="ECO:0000256" key="5">
    <source>
        <dbReference type="ARBA" id="ARBA00022803"/>
    </source>
</evidence>
<organism evidence="10 11">
    <name type="scientific">Erwinia papayae</name>
    <dbReference type="NCBI Taxonomy" id="206499"/>
    <lineage>
        <taxon>Bacteria</taxon>
        <taxon>Pseudomonadati</taxon>
        <taxon>Pseudomonadota</taxon>
        <taxon>Gammaproteobacteria</taxon>
        <taxon>Enterobacterales</taxon>
        <taxon>Erwiniaceae</taxon>
        <taxon>Erwinia</taxon>
    </lineage>
</organism>
<comment type="caution">
    <text evidence="10">The sequence shown here is derived from an EMBL/GenBank/DDBJ whole genome shotgun (WGS) entry which is preliminary data.</text>
</comment>
<keyword evidence="3 8" id="KW-0732">Signal</keyword>
<evidence type="ECO:0000256" key="8">
    <source>
        <dbReference type="SAM" id="SignalP"/>
    </source>
</evidence>
<feature type="signal peptide" evidence="8">
    <location>
        <begin position="1"/>
        <end position="18"/>
    </location>
</feature>
<dbReference type="NCBIfam" id="NF008520">
    <property type="entry name" value="PRK11447.1"/>
    <property type="match status" value="1"/>
</dbReference>
<comment type="pathway">
    <text evidence="2">Glycan metabolism; bacterial cellulose biosynthesis.</text>
</comment>
<proteinExistence type="predicted"/>
<dbReference type="PANTHER" id="PTHR12558">
    <property type="entry name" value="CELL DIVISION CYCLE 16,23,27"/>
    <property type="match status" value="1"/>
</dbReference>
<evidence type="ECO:0000313" key="10">
    <source>
        <dbReference type="EMBL" id="MEW5290486.1"/>
    </source>
</evidence>
<dbReference type="SMART" id="SM00028">
    <property type="entry name" value="TPR"/>
    <property type="match status" value="6"/>
</dbReference>
<dbReference type="PANTHER" id="PTHR12558:SF13">
    <property type="entry name" value="CELL DIVISION CYCLE PROTEIN 27 HOMOLOG"/>
    <property type="match status" value="1"/>
</dbReference>
<dbReference type="InterPro" id="IPR011990">
    <property type="entry name" value="TPR-like_helical_dom_sf"/>
</dbReference>
<name>A0ABV3N3V3_9GAMM</name>
<feature type="region of interest" description="Disordered" evidence="7">
    <location>
        <begin position="1055"/>
        <end position="1088"/>
    </location>
</feature>
<evidence type="ECO:0000259" key="9">
    <source>
        <dbReference type="Pfam" id="PF05420"/>
    </source>
</evidence>
<dbReference type="EMBL" id="JBFKZN010000007">
    <property type="protein sequence ID" value="MEW5290486.1"/>
    <property type="molecule type" value="Genomic_DNA"/>
</dbReference>
<reference evidence="10 11" key="1">
    <citation type="submission" date="2024-07" db="EMBL/GenBank/DDBJ databases">
        <authorList>
            <person name="Dulla G.F.J."/>
            <person name="Delorm J.G."/>
        </authorList>
    </citation>
    <scope>NUCLEOTIDE SEQUENCE [LARGE SCALE GENOMIC DNA]</scope>
    <source>
        <strain evidence="10 11">JGD 233</strain>
    </source>
</reference>
<dbReference type="Pfam" id="PF14559">
    <property type="entry name" value="TPR_19"/>
    <property type="match status" value="2"/>
</dbReference>
<evidence type="ECO:0000256" key="3">
    <source>
        <dbReference type="ARBA" id="ARBA00022729"/>
    </source>
</evidence>
<dbReference type="InterPro" id="IPR008410">
    <property type="entry name" value="BCSC_C"/>
</dbReference>
<dbReference type="Proteomes" id="UP001554567">
    <property type="component" value="Unassembled WGS sequence"/>
</dbReference>
<evidence type="ECO:0000256" key="4">
    <source>
        <dbReference type="ARBA" id="ARBA00022737"/>
    </source>
</evidence>
<keyword evidence="5" id="KW-0802">TPR repeat</keyword>
<evidence type="ECO:0000256" key="6">
    <source>
        <dbReference type="ARBA" id="ARBA00022916"/>
    </source>
</evidence>
<comment type="function">
    <text evidence="1">Required for maximal bacterial cellulose synthesis.</text>
</comment>
<keyword evidence="4" id="KW-0677">Repeat</keyword>
<dbReference type="RefSeq" id="WP_367167978.1">
    <property type="nucleotide sequence ID" value="NZ_JBFKZN010000007.1"/>
</dbReference>
<feature type="domain" description="Cellulose synthase operon C C-terminal" evidence="9">
    <location>
        <begin position="801"/>
        <end position="1133"/>
    </location>
</feature>